<dbReference type="Gene3D" id="3.50.50.60">
    <property type="entry name" value="FAD/NAD(P)-binding domain"/>
    <property type="match status" value="2"/>
</dbReference>
<evidence type="ECO:0000256" key="5">
    <source>
        <dbReference type="SAM" id="MobiDB-lite"/>
    </source>
</evidence>
<dbReference type="InterPro" id="IPR036188">
    <property type="entry name" value="FAD/NAD-bd_sf"/>
</dbReference>
<comment type="cofactor">
    <cofactor evidence="1">
        <name>FAD</name>
        <dbReference type="ChEBI" id="CHEBI:57692"/>
    </cofactor>
</comment>
<keyword evidence="3" id="KW-0274">FAD</keyword>
<dbReference type="PANTHER" id="PTHR43004">
    <property type="entry name" value="TRK SYSTEM POTASSIUM UPTAKE PROTEIN"/>
    <property type="match status" value="1"/>
</dbReference>
<proteinExistence type="predicted"/>
<dbReference type="InterPro" id="IPR050641">
    <property type="entry name" value="RIFMO-like"/>
</dbReference>
<evidence type="ECO:0000256" key="3">
    <source>
        <dbReference type="ARBA" id="ARBA00022827"/>
    </source>
</evidence>
<sequence length="481" mass="52266">MALTPVFLGDRSAFSCNSDLSKRSRIFVGVRTITHPTLSESSQVHARNTLNTAMLPESTPILIVGAGPTGLACAISLVTNGVRPQDITIVDAQAQGLNWSRALVIHAKTLEELDTVDCADMLADRGTHSSHVSIRSKSTVLLKANFESLASRTRFPFALLVSQADTEHYLEERLKHLGVIVRRPHRLVNIEGADEGVRATFEGGEVVKVRYLVGADGSRSTVRRLAGIPFKDPVTGKDPHSEETRGEVSTERPVNVAVADVHLSGDIPVSTDGNLFFGRLGMLLFVQLPPPLNGTDLRSVYRLAFPVQPGTKDVTKKVLMEYLRVGLGRPEAELPTIDSIIFSSTFRIRFAVADRFSQSIGGGEIALVGDAAHIHAPIGGQGMNLGIRDAIQLGRVLTNILVVDASDDKPSTKKAYSAHALERYSDDRRPLALEVIRMTKLLTWIAALEGGVAQLVRNTLLWVLGSMPWVRNMMALRLSGL</sequence>
<evidence type="ECO:0000313" key="7">
    <source>
        <dbReference type="EMBL" id="CAL1715628.1"/>
    </source>
</evidence>
<dbReference type="Proteomes" id="UP001497453">
    <property type="component" value="Chromosome 8"/>
</dbReference>
<dbReference type="PANTHER" id="PTHR43004:SF19">
    <property type="entry name" value="BINDING MONOOXYGENASE, PUTATIVE (JCVI)-RELATED"/>
    <property type="match status" value="1"/>
</dbReference>
<evidence type="ECO:0000313" key="8">
    <source>
        <dbReference type="Proteomes" id="UP001497453"/>
    </source>
</evidence>
<name>A0ABP1E884_9APHY</name>
<dbReference type="PRINTS" id="PR00420">
    <property type="entry name" value="RNGMNOXGNASE"/>
</dbReference>
<evidence type="ECO:0000256" key="2">
    <source>
        <dbReference type="ARBA" id="ARBA00022630"/>
    </source>
</evidence>
<keyword evidence="2" id="KW-0285">Flavoprotein</keyword>
<dbReference type="InterPro" id="IPR002938">
    <property type="entry name" value="FAD-bd"/>
</dbReference>
<gene>
    <name evidence="7" type="ORF">GFSPODELE1_LOCUS10329</name>
</gene>
<accession>A0ABP1E884</accession>
<keyword evidence="8" id="KW-1185">Reference proteome</keyword>
<feature type="region of interest" description="Disordered" evidence="5">
    <location>
        <begin position="231"/>
        <end position="250"/>
    </location>
</feature>
<feature type="domain" description="FAD-binding" evidence="6">
    <location>
        <begin position="59"/>
        <end position="432"/>
    </location>
</feature>
<protein>
    <recommendedName>
        <fullName evidence="6">FAD-binding domain-containing protein</fullName>
    </recommendedName>
</protein>
<reference evidence="8" key="1">
    <citation type="submission" date="2024-04" db="EMBL/GenBank/DDBJ databases">
        <authorList>
            <person name="Shaw F."/>
            <person name="Minotto A."/>
        </authorList>
    </citation>
    <scope>NUCLEOTIDE SEQUENCE [LARGE SCALE GENOMIC DNA]</scope>
</reference>
<evidence type="ECO:0000256" key="4">
    <source>
        <dbReference type="ARBA" id="ARBA00023002"/>
    </source>
</evidence>
<organism evidence="7 8">
    <name type="scientific">Somion occarium</name>
    <dbReference type="NCBI Taxonomy" id="3059160"/>
    <lineage>
        <taxon>Eukaryota</taxon>
        <taxon>Fungi</taxon>
        <taxon>Dikarya</taxon>
        <taxon>Basidiomycota</taxon>
        <taxon>Agaricomycotina</taxon>
        <taxon>Agaricomycetes</taxon>
        <taxon>Polyporales</taxon>
        <taxon>Cerrenaceae</taxon>
        <taxon>Somion</taxon>
    </lineage>
</organism>
<dbReference type="SUPFAM" id="SSF51905">
    <property type="entry name" value="FAD/NAD(P)-binding domain"/>
    <property type="match status" value="1"/>
</dbReference>
<keyword evidence="4" id="KW-0560">Oxidoreductase</keyword>
<dbReference type="EMBL" id="OZ037951">
    <property type="protein sequence ID" value="CAL1715628.1"/>
    <property type="molecule type" value="Genomic_DNA"/>
</dbReference>
<feature type="compositionally biased region" description="Basic and acidic residues" evidence="5">
    <location>
        <begin position="234"/>
        <end position="250"/>
    </location>
</feature>
<evidence type="ECO:0000259" key="6">
    <source>
        <dbReference type="Pfam" id="PF01494"/>
    </source>
</evidence>
<evidence type="ECO:0000256" key="1">
    <source>
        <dbReference type="ARBA" id="ARBA00001974"/>
    </source>
</evidence>
<dbReference type="Pfam" id="PF01494">
    <property type="entry name" value="FAD_binding_3"/>
    <property type="match status" value="1"/>
</dbReference>